<feature type="region of interest" description="Disordered" evidence="16">
    <location>
        <begin position="26"/>
        <end position="285"/>
    </location>
</feature>
<dbReference type="SMART" id="SM00644">
    <property type="entry name" value="Ami_2"/>
    <property type="match status" value="1"/>
</dbReference>
<keyword evidence="9" id="KW-0964">Secreted</keyword>
<feature type="compositionally biased region" description="Polar residues" evidence="16">
    <location>
        <begin position="133"/>
        <end position="142"/>
    </location>
</feature>
<dbReference type="GO" id="GO:0004040">
    <property type="term" value="F:amidase activity"/>
    <property type="evidence" value="ECO:0007669"/>
    <property type="project" value="InterPro"/>
</dbReference>
<evidence type="ECO:0000256" key="10">
    <source>
        <dbReference type="ARBA" id="ARBA00022729"/>
    </source>
</evidence>
<dbReference type="InterPro" id="IPR002901">
    <property type="entry name" value="MGlyc_endo_b_GlcNAc-like_dom"/>
</dbReference>
<dbReference type="GO" id="GO:0005576">
    <property type="term" value="C:extracellular region"/>
    <property type="evidence" value="ECO:0007669"/>
    <property type="project" value="UniProtKB-SubCell"/>
</dbReference>
<evidence type="ECO:0000256" key="5">
    <source>
        <dbReference type="ARBA" id="ARBA00011697"/>
    </source>
</evidence>
<dbReference type="SUPFAM" id="SSF82057">
    <property type="entry name" value="Prokaryotic SH3-related domain"/>
    <property type="match status" value="1"/>
</dbReference>
<dbReference type="Gene3D" id="2.30.30.170">
    <property type="match status" value="6"/>
</dbReference>
<evidence type="ECO:0000256" key="11">
    <source>
        <dbReference type="ARBA" id="ARBA00022737"/>
    </source>
</evidence>
<dbReference type="InterPro" id="IPR025987">
    <property type="entry name" value="GW_dom"/>
</dbReference>
<dbReference type="InterPro" id="IPR036505">
    <property type="entry name" value="Amidase/PGRP_sf"/>
</dbReference>
<evidence type="ECO:0000256" key="13">
    <source>
        <dbReference type="ARBA" id="ARBA00023268"/>
    </source>
</evidence>
<dbReference type="Pfam" id="PF01510">
    <property type="entry name" value="Amidase_2"/>
    <property type="match status" value="1"/>
</dbReference>
<dbReference type="RefSeq" id="WP_133432796.1">
    <property type="nucleotide sequence ID" value="NZ_SCWA01000027.1"/>
</dbReference>
<comment type="similarity">
    <text evidence="3">In the N-terminal section; belongs to the N-acetylmuramoyl-L-alanine amidase 2 family.</text>
</comment>
<dbReference type="SUPFAM" id="SSF55846">
    <property type="entry name" value="N-acetylmuramoyl-L-alanine amidase-like"/>
    <property type="match status" value="1"/>
</dbReference>
<feature type="compositionally biased region" description="Low complexity" evidence="16">
    <location>
        <begin position="161"/>
        <end position="192"/>
    </location>
</feature>
<evidence type="ECO:0000256" key="14">
    <source>
        <dbReference type="ARBA" id="ARBA00023316"/>
    </source>
</evidence>
<dbReference type="OrthoDB" id="9816557at2"/>
<keyword evidence="20" id="KW-1185">Reference proteome</keyword>
<evidence type="ECO:0000256" key="1">
    <source>
        <dbReference type="ARBA" id="ARBA00001561"/>
    </source>
</evidence>
<name>A0A4R6BAT7_9STAP</name>
<keyword evidence="13" id="KW-0511">Multifunctional enzyme</keyword>
<evidence type="ECO:0000256" key="9">
    <source>
        <dbReference type="ARBA" id="ARBA00022525"/>
    </source>
</evidence>
<reference evidence="19 20" key="1">
    <citation type="submission" date="2019-01" db="EMBL/GenBank/DDBJ databases">
        <title>Draft genome sequences of the type strains of six Macrococcus species.</title>
        <authorList>
            <person name="Mazhar S."/>
            <person name="Altermann E."/>
            <person name="Hill C."/>
            <person name="Mcauliffe O."/>
        </authorList>
    </citation>
    <scope>NUCLEOTIDE SEQUENCE [LARGE SCALE GENOMIC DNA]</scope>
    <source>
        <strain evidence="19 20">CCM4811</strain>
    </source>
</reference>
<sequence length="1250" mass="137401">MNSKFFYKSSPLLLMMLAAHSTAQAAENQVSTETEKNDNTDQNASTSEQTQTYDVKQTIDASATPYNFETTEIPVKDTTVSTEEPKAEVQSTEVQTEVSSIEAPAQDTTASTEEPKTEAASTEVKTEVSTTEAPAQNLTVSTKEPKTEAASKEVQNEEATTEVPVQNTTTTAEEPETEVQSTEVQTEVPVTEAPAQDTTVSTEEPKTEVQSTEVKTEATSIEEPIEKTTSTTTQVTKTETPVDNTATSEPVKAAEAQPVTAQSVTTTQSEKSTAPTQTLTAQTSSSLLTQKRAVTLQRTAPKTLTLSMSPTTQTRTLAASTSAINSFILSQNYTVPTYKQDFAPDLPKMPYRNGVARPEGVVAHETANPTSTIYGEVAYMKNNWNNAFVHAYVDDNEVIETANTDYLAWGAGPAGNARFIHVELVRVYGKERFAKAINNYADYIATNLHYYDLPVDSAEYDGTGTLWSHKAVSNFLGGTDHADPYGWFQENGYSMDELAELVTLKYNQKVSSLIDGPVVTPPTTVTPPPVVIDQPVAMTPPVVSSTSKMAKIKTTSSPVYASVTDQVAVPAAQKSGLTFYANKKAIYNNKTYYALSDELGTPRGWVESGELIQANRGAEKVTSSKFTINNMIRGIYTVPWGTAAQKVASLSDSINSQFAPSKYVYINSVPYYYGTINNHSGWINGNHLTLLNGLTNIKSVNMMGRTIRTGSTIYTNTNLSSKLPSKIVDKQYYINKQALKGTTKYYQLVDSANKFVGWTDENQLYLRTHQNISTNPAPFAVNMPTAHVYSIPYGGVSQRIKALTNDNQSLFNVTKAEKVGTAIWYKGTLTTSNTTGWVLGKYLTKQSNVFSSMKPVDMMGRTTREGTVIYSDNNLKSPLAVKDIDKQYYLKVLATKGTDQYYQLSDVNNKVIGWAKSTDLYLRNHQTVNWNKTTLYVNKPEAHIYSIPYGGKSQRILPLTKYYNSPFYVVKAEKVGDKVWYKGTLSTTNTIGWILGKYLSSHSVTTVTSPVSLQTALTRQMSLSGSSAPKVVYADSYGRTAVRNATKAEVLAAMTTDTIKNGGVQQYQFLNLNKSQGIAATTLNKLLVNKGILANQGAAFAEASKLYNINEIYLISHALWETGNGTSQLSNGMGYNTSTGQATTYGTKYYNMYGTRAVDNNALNSGIQYAYQQGWNTPAKAIIGGAQYVAQNYFGNKQFTLYEMRWNPANPATHQYATDIKWASKNAMRIADFYRRIELTGLKYLIDQYK</sequence>
<keyword evidence="14" id="KW-0961">Cell wall biogenesis/degradation</keyword>
<feature type="compositionally biased region" description="Low complexity" evidence="16">
    <location>
        <begin position="228"/>
        <end position="239"/>
    </location>
</feature>
<keyword evidence="10 17" id="KW-0732">Signal</keyword>
<organism evidence="19 20">
    <name type="scientific">Macrococcus brunensis</name>
    <dbReference type="NCBI Taxonomy" id="198483"/>
    <lineage>
        <taxon>Bacteria</taxon>
        <taxon>Bacillati</taxon>
        <taxon>Bacillota</taxon>
        <taxon>Bacilli</taxon>
        <taxon>Bacillales</taxon>
        <taxon>Staphylococcaceae</taxon>
        <taxon>Macrococcus</taxon>
    </lineage>
</organism>
<evidence type="ECO:0000313" key="19">
    <source>
        <dbReference type="EMBL" id="TDL93386.1"/>
    </source>
</evidence>
<evidence type="ECO:0000256" key="17">
    <source>
        <dbReference type="SAM" id="SignalP"/>
    </source>
</evidence>
<dbReference type="SMART" id="SM00047">
    <property type="entry name" value="LYZ2"/>
    <property type="match status" value="1"/>
</dbReference>
<comment type="subunit">
    <text evidence="5">Oligomer; forms a ring structure at the cell surface which is important for efficient partitioning of daughter cells after cell division.</text>
</comment>
<feature type="compositionally biased region" description="Polar residues" evidence="16">
    <location>
        <begin position="259"/>
        <end position="271"/>
    </location>
</feature>
<dbReference type="EMBL" id="SCWA01000027">
    <property type="protein sequence ID" value="TDL93386.1"/>
    <property type="molecule type" value="Genomic_DNA"/>
</dbReference>
<comment type="caution">
    <text evidence="19">The sequence shown here is derived from an EMBL/GenBank/DDBJ whole genome shotgun (WGS) entry which is preliminary data.</text>
</comment>
<comment type="catalytic activity">
    <reaction evidence="15">
        <text>an N(4)-(oligosaccharide-(1-&gt;3)-[oligosaccharide-(1-&gt;6)]-beta-D-Man-(1-&gt;4)-beta-D-GlcNAc-(1-&gt;4)-alpha-D-GlcNAc)-L-asparaginyl-[protein] + H2O = an oligosaccharide-(1-&gt;3)-[oligosaccharide-(1-&gt;6)]-beta-D-Man-(1-&gt;4)-D-GlcNAc + N(4)-(N-acetyl-beta-D-glucosaminyl)-L-asparaginyl-[protein]</text>
        <dbReference type="Rhea" id="RHEA:73067"/>
        <dbReference type="Rhea" id="RHEA-COMP:12603"/>
        <dbReference type="Rhea" id="RHEA-COMP:18176"/>
        <dbReference type="ChEBI" id="CHEBI:15377"/>
        <dbReference type="ChEBI" id="CHEBI:132248"/>
        <dbReference type="ChEBI" id="CHEBI:192714"/>
        <dbReference type="ChEBI" id="CHEBI:192715"/>
        <dbReference type="EC" id="3.2.1.96"/>
    </reaction>
</comment>
<dbReference type="CDD" id="cd06583">
    <property type="entry name" value="PGRP"/>
    <property type="match status" value="1"/>
</dbReference>
<dbReference type="GO" id="GO:0009253">
    <property type="term" value="P:peptidoglycan catabolic process"/>
    <property type="evidence" value="ECO:0007669"/>
    <property type="project" value="InterPro"/>
</dbReference>
<evidence type="ECO:0000256" key="6">
    <source>
        <dbReference type="ARBA" id="ARBA00011901"/>
    </source>
</evidence>
<feature type="compositionally biased region" description="Low complexity" evidence="16">
    <location>
        <begin position="272"/>
        <end position="285"/>
    </location>
</feature>
<protein>
    <recommendedName>
        <fullName evidence="8">Bifunctional autolysin</fullName>
        <ecNumber evidence="7">3.2.1.96</ecNumber>
        <ecNumber evidence="6">3.5.1.28</ecNumber>
    </recommendedName>
</protein>
<evidence type="ECO:0000259" key="18">
    <source>
        <dbReference type="PROSITE" id="PS51780"/>
    </source>
</evidence>
<dbReference type="EC" id="3.2.1.96" evidence="7"/>
<dbReference type="InterPro" id="IPR002502">
    <property type="entry name" value="Amidase_domain"/>
</dbReference>
<evidence type="ECO:0000256" key="16">
    <source>
        <dbReference type="SAM" id="MobiDB-lite"/>
    </source>
</evidence>
<feature type="compositionally biased region" description="Polar residues" evidence="16">
    <location>
        <begin position="196"/>
        <end position="219"/>
    </location>
</feature>
<feature type="compositionally biased region" description="Low complexity" evidence="16">
    <location>
        <begin position="121"/>
        <end position="132"/>
    </location>
</feature>
<feature type="compositionally biased region" description="Basic and acidic residues" evidence="16">
    <location>
        <begin position="143"/>
        <end position="155"/>
    </location>
</feature>
<dbReference type="Proteomes" id="UP000295310">
    <property type="component" value="Unassembled WGS sequence"/>
</dbReference>
<dbReference type="Pfam" id="PF01832">
    <property type="entry name" value="Glucosaminidase"/>
    <property type="match status" value="1"/>
</dbReference>
<dbReference type="GO" id="GO:0033925">
    <property type="term" value="F:mannosyl-glycoprotein endo-beta-N-acetylglucosaminidase activity"/>
    <property type="evidence" value="ECO:0007669"/>
    <property type="project" value="UniProtKB-EC"/>
</dbReference>
<dbReference type="GO" id="GO:0071555">
    <property type="term" value="P:cell wall organization"/>
    <property type="evidence" value="ECO:0007669"/>
    <property type="project" value="UniProtKB-KW"/>
</dbReference>
<proteinExistence type="inferred from homology"/>
<dbReference type="Gene3D" id="3.40.80.10">
    <property type="entry name" value="Peptidoglycan recognition protein-like"/>
    <property type="match status" value="1"/>
</dbReference>
<feature type="compositionally biased region" description="Polar residues" evidence="16">
    <location>
        <begin position="89"/>
        <end position="99"/>
    </location>
</feature>
<feature type="domain" description="GW" evidence="18">
    <location>
        <begin position="924"/>
        <end position="1004"/>
    </location>
</feature>
<keyword evidence="12" id="KW-0378">Hydrolase</keyword>
<evidence type="ECO:0000256" key="3">
    <source>
        <dbReference type="ARBA" id="ARBA00006088"/>
    </source>
</evidence>
<feature type="signal peptide" evidence="17">
    <location>
        <begin position="1"/>
        <end position="25"/>
    </location>
</feature>
<evidence type="ECO:0000313" key="20">
    <source>
        <dbReference type="Proteomes" id="UP000295310"/>
    </source>
</evidence>
<feature type="compositionally biased region" description="Polar residues" evidence="16">
    <location>
        <begin position="40"/>
        <end position="70"/>
    </location>
</feature>
<dbReference type="GO" id="GO:0008745">
    <property type="term" value="F:N-acetylmuramoyl-L-alanine amidase activity"/>
    <property type="evidence" value="ECO:0007669"/>
    <property type="project" value="UniProtKB-EC"/>
</dbReference>
<dbReference type="AlphaFoldDB" id="A0A4R6BAT7"/>
<keyword evidence="11" id="KW-0677">Repeat</keyword>
<evidence type="ECO:0000256" key="12">
    <source>
        <dbReference type="ARBA" id="ARBA00022801"/>
    </source>
</evidence>
<accession>A0A4R6BAT7</accession>
<comment type="similarity">
    <text evidence="4">In the C-terminal section; belongs to the glycosyl hydrolase 73 family.</text>
</comment>
<evidence type="ECO:0000256" key="4">
    <source>
        <dbReference type="ARBA" id="ARBA00007974"/>
    </source>
</evidence>
<evidence type="ECO:0000256" key="2">
    <source>
        <dbReference type="ARBA" id="ARBA00004613"/>
    </source>
</evidence>
<dbReference type="EC" id="3.5.1.28" evidence="6"/>
<evidence type="ECO:0000256" key="8">
    <source>
        <dbReference type="ARBA" id="ARBA00016987"/>
    </source>
</evidence>
<evidence type="ECO:0000256" key="15">
    <source>
        <dbReference type="ARBA" id="ARBA00034414"/>
    </source>
</evidence>
<dbReference type="PROSITE" id="PS51780">
    <property type="entry name" value="GW"/>
    <property type="match status" value="1"/>
</dbReference>
<comment type="catalytic activity">
    <reaction evidence="1">
        <text>Hydrolyzes the link between N-acetylmuramoyl residues and L-amino acid residues in certain cell-wall glycopeptides.</text>
        <dbReference type="EC" id="3.5.1.28"/>
    </reaction>
</comment>
<gene>
    <name evidence="19" type="ORF">ERX27_10685</name>
</gene>
<comment type="subcellular location">
    <subcellularLocation>
        <location evidence="2">Secreted</location>
    </subcellularLocation>
</comment>
<dbReference type="InterPro" id="IPR038200">
    <property type="entry name" value="GW_dom_sf"/>
</dbReference>
<evidence type="ECO:0000256" key="7">
    <source>
        <dbReference type="ARBA" id="ARBA00012566"/>
    </source>
</evidence>
<feature type="chain" id="PRO_5020285509" description="Bifunctional autolysin" evidence="17">
    <location>
        <begin position="26"/>
        <end position="1250"/>
    </location>
</feature>